<reference evidence="3" key="2">
    <citation type="submission" date="2020-05" db="UniProtKB">
        <authorList>
            <consortium name="Ensembl"/>
        </authorList>
    </citation>
    <scope>IDENTIFICATION</scope>
</reference>
<evidence type="ECO:0000313" key="3">
    <source>
        <dbReference type="Ensembl" id="ENSXETP00000081991"/>
    </source>
</evidence>
<sequence>PLPRGPLPPAQLPPPSSPAFNITLGRSSGGGAPWGSVKQFEDEIHPDLTLYIQFFLILGLTDWLDGKHSNFGCVTTGLGSLNKLEKVETDSHDWPLDVQILWRLHTNITAKKNTFVGSRK</sequence>
<dbReference type="InterPro" id="IPR002130">
    <property type="entry name" value="Cyclophilin-type_PPIase_dom"/>
</dbReference>
<reference evidence="3" key="1">
    <citation type="journal article" date="2010" name="Science">
        <title>The genome of the Western clawed frog Xenopus tropicalis.</title>
        <authorList>
            <person name="Hellsten U."/>
            <person name="Harland R.M."/>
            <person name="Gilchrist M.J."/>
            <person name="Hendrix D."/>
            <person name="Jurka J."/>
            <person name="Kapitonov V."/>
            <person name="Ovcharenko I."/>
            <person name="Putnam N.H."/>
            <person name="Shu S."/>
            <person name="Taher L."/>
            <person name="Blitz I.L."/>
            <person name="Blumberg B."/>
            <person name="Dichmann D.S."/>
            <person name="Dubchak I."/>
            <person name="Amaya E."/>
            <person name="Detter J.C."/>
            <person name="Fletcher R."/>
            <person name="Gerhard D.S."/>
            <person name="Goodstein D."/>
            <person name="Graves T."/>
            <person name="Grigoriev I.V."/>
            <person name="Grimwood J."/>
            <person name="Kawashima T."/>
            <person name="Lindquist E."/>
            <person name="Lucas S.M."/>
            <person name="Mead P.E."/>
            <person name="Mitros T."/>
            <person name="Ogino H."/>
            <person name="Ohta Y."/>
            <person name="Poliakov A.V."/>
            <person name="Pollet N."/>
            <person name="Robert J."/>
            <person name="Salamov A."/>
            <person name="Sater A.K."/>
            <person name="Schmutz J."/>
            <person name="Terry A."/>
            <person name="Vize P.D."/>
            <person name="Warren W.C."/>
            <person name="Wells D."/>
            <person name="Wills A."/>
            <person name="Wilson R.K."/>
            <person name="Zimmerman L.B."/>
            <person name="Zorn A.M."/>
            <person name="Grainger R."/>
            <person name="Grammer T."/>
            <person name="Khokha M.K."/>
            <person name="Richardson P.M."/>
            <person name="Rokhsar D.S."/>
        </authorList>
    </citation>
    <scope>NUCLEOTIDE SEQUENCE [LARGE SCALE GENOMIC DNA]</scope>
    <source>
        <strain evidence="3">Nigerian</strain>
    </source>
</reference>
<dbReference type="Gene3D" id="2.40.100.10">
    <property type="entry name" value="Cyclophilin-like"/>
    <property type="match status" value="1"/>
</dbReference>
<dbReference type="InParanoid" id="A0A6I8RKG9"/>
<organism evidence="3">
    <name type="scientific">Xenopus tropicalis</name>
    <name type="common">Western clawed frog</name>
    <name type="synonym">Silurana tropicalis</name>
    <dbReference type="NCBI Taxonomy" id="8364"/>
    <lineage>
        <taxon>Eukaryota</taxon>
        <taxon>Metazoa</taxon>
        <taxon>Chordata</taxon>
        <taxon>Craniata</taxon>
        <taxon>Vertebrata</taxon>
        <taxon>Euteleostomi</taxon>
        <taxon>Amphibia</taxon>
        <taxon>Batrachia</taxon>
        <taxon>Anura</taxon>
        <taxon>Pipoidea</taxon>
        <taxon>Pipidae</taxon>
        <taxon>Xenopodinae</taxon>
        <taxon>Xenopus</taxon>
        <taxon>Silurana</taxon>
    </lineage>
</organism>
<dbReference type="AlphaFoldDB" id="A0A6I8RKG9"/>
<dbReference type="GO" id="GO:0003755">
    <property type="term" value="F:peptidyl-prolyl cis-trans isomerase activity"/>
    <property type="evidence" value="ECO:0007669"/>
    <property type="project" value="InterPro"/>
</dbReference>
<dbReference type="PROSITE" id="PS50072">
    <property type="entry name" value="CSA_PPIASE_2"/>
    <property type="match status" value="1"/>
</dbReference>
<proteinExistence type="predicted"/>
<feature type="region of interest" description="Disordered" evidence="1">
    <location>
        <begin position="1"/>
        <end position="27"/>
    </location>
</feature>
<feature type="compositionally biased region" description="Pro residues" evidence="1">
    <location>
        <begin position="1"/>
        <end position="17"/>
    </location>
</feature>
<dbReference type="Ensembl" id="ENSXETT00000080745">
    <property type="protein sequence ID" value="ENSXETP00000081991"/>
    <property type="gene ID" value="ENSXETG00000038983"/>
</dbReference>
<dbReference type="InterPro" id="IPR029000">
    <property type="entry name" value="Cyclophilin-like_dom_sf"/>
</dbReference>
<name>A0A6I8RKG9_XENTR</name>
<dbReference type="SUPFAM" id="SSF50891">
    <property type="entry name" value="Cyclophilin-like"/>
    <property type="match status" value="1"/>
</dbReference>
<evidence type="ECO:0000259" key="2">
    <source>
        <dbReference type="PROSITE" id="PS50072"/>
    </source>
</evidence>
<evidence type="ECO:0000256" key="1">
    <source>
        <dbReference type="SAM" id="MobiDB-lite"/>
    </source>
</evidence>
<dbReference type="Pfam" id="PF00160">
    <property type="entry name" value="Pro_isomerase"/>
    <property type="match status" value="1"/>
</dbReference>
<protein>
    <recommendedName>
        <fullName evidence="2">PPIase cyclophilin-type domain-containing protein</fullName>
    </recommendedName>
</protein>
<accession>A0A6I8RKG9</accession>
<feature type="domain" description="PPIase cyclophilin-type" evidence="2">
    <location>
        <begin position="46"/>
        <end position="95"/>
    </location>
</feature>